<dbReference type="Pfam" id="PF12766">
    <property type="entry name" value="Pyridox_oxase_2"/>
    <property type="match status" value="1"/>
</dbReference>
<dbReference type="SUPFAM" id="SSF50475">
    <property type="entry name" value="FMN-binding split barrel"/>
    <property type="match status" value="1"/>
</dbReference>
<dbReference type="Gene3D" id="2.30.110.10">
    <property type="entry name" value="Electron Transport, Fmn-binding Protein, Chain A"/>
    <property type="match status" value="1"/>
</dbReference>
<dbReference type="GO" id="GO:0010181">
    <property type="term" value="F:FMN binding"/>
    <property type="evidence" value="ECO:0007669"/>
    <property type="project" value="InterPro"/>
</dbReference>
<evidence type="ECO:0000313" key="4">
    <source>
        <dbReference type="Proteomes" id="UP000184073"/>
    </source>
</evidence>
<dbReference type="VEuPathDB" id="FungiDB:ASPVEDRAFT_48461"/>
<dbReference type="EMBL" id="KV878125">
    <property type="protein sequence ID" value="OJI96206.1"/>
    <property type="molecule type" value="Genomic_DNA"/>
</dbReference>
<name>A0A1L9P3Y2_ASPVE</name>
<gene>
    <name evidence="3" type="ORF">ASPVEDRAFT_48461</name>
</gene>
<dbReference type="PANTHER" id="PTHR28243:SF1">
    <property type="entry name" value="PYRIDOXAMINE 5'-PHOSPHATE OXIDASE ALR4036 FAMILY FMN-BINDING DOMAIN-CONTAINING PROTEIN"/>
    <property type="match status" value="1"/>
</dbReference>
<dbReference type="STRING" id="1036611.A0A1L9P3Y2"/>
<dbReference type="InterPro" id="IPR012349">
    <property type="entry name" value="Split_barrel_FMN-bd"/>
</dbReference>
<evidence type="ECO:0000256" key="1">
    <source>
        <dbReference type="SAM" id="MobiDB-lite"/>
    </source>
</evidence>
<dbReference type="PANTHER" id="PTHR28243">
    <property type="entry name" value="AGL049CP"/>
    <property type="match status" value="1"/>
</dbReference>
<reference evidence="4" key="1">
    <citation type="journal article" date="2017" name="Genome Biol.">
        <title>Comparative genomics reveals high biological diversity and specific adaptations in the industrially and medically important fungal genus Aspergillus.</title>
        <authorList>
            <person name="de Vries R.P."/>
            <person name="Riley R."/>
            <person name="Wiebenga A."/>
            <person name="Aguilar-Osorio G."/>
            <person name="Amillis S."/>
            <person name="Uchima C.A."/>
            <person name="Anderluh G."/>
            <person name="Asadollahi M."/>
            <person name="Askin M."/>
            <person name="Barry K."/>
            <person name="Battaglia E."/>
            <person name="Bayram O."/>
            <person name="Benocci T."/>
            <person name="Braus-Stromeyer S.A."/>
            <person name="Caldana C."/>
            <person name="Canovas D."/>
            <person name="Cerqueira G.C."/>
            <person name="Chen F."/>
            <person name="Chen W."/>
            <person name="Choi C."/>
            <person name="Clum A."/>
            <person name="Dos Santos R.A."/>
            <person name="Damasio A.R."/>
            <person name="Diallinas G."/>
            <person name="Emri T."/>
            <person name="Fekete E."/>
            <person name="Flipphi M."/>
            <person name="Freyberg S."/>
            <person name="Gallo A."/>
            <person name="Gournas C."/>
            <person name="Habgood R."/>
            <person name="Hainaut M."/>
            <person name="Harispe M.L."/>
            <person name="Henrissat B."/>
            <person name="Hilden K.S."/>
            <person name="Hope R."/>
            <person name="Hossain A."/>
            <person name="Karabika E."/>
            <person name="Karaffa L."/>
            <person name="Karanyi Z."/>
            <person name="Krasevec N."/>
            <person name="Kuo A."/>
            <person name="Kusch H."/>
            <person name="LaButti K."/>
            <person name="Lagendijk E.L."/>
            <person name="Lapidus A."/>
            <person name="Levasseur A."/>
            <person name="Lindquist E."/>
            <person name="Lipzen A."/>
            <person name="Logrieco A.F."/>
            <person name="MacCabe A."/>
            <person name="Maekelae M.R."/>
            <person name="Malavazi I."/>
            <person name="Melin P."/>
            <person name="Meyer V."/>
            <person name="Mielnichuk N."/>
            <person name="Miskei M."/>
            <person name="Molnar A.P."/>
            <person name="Mule G."/>
            <person name="Ngan C.Y."/>
            <person name="Orejas M."/>
            <person name="Orosz E."/>
            <person name="Ouedraogo J.P."/>
            <person name="Overkamp K.M."/>
            <person name="Park H.-S."/>
            <person name="Perrone G."/>
            <person name="Piumi F."/>
            <person name="Punt P.J."/>
            <person name="Ram A.F."/>
            <person name="Ramon A."/>
            <person name="Rauscher S."/>
            <person name="Record E."/>
            <person name="Riano-Pachon D.M."/>
            <person name="Robert V."/>
            <person name="Roehrig J."/>
            <person name="Ruller R."/>
            <person name="Salamov A."/>
            <person name="Salih N.S."/>
            <person name="Samson R.A."/>
            <person name="Sandor E."/>
            <person name="Sanguinetti M."/>
            <person name="Schuetze T."/>
            <person name="Sepcic K."/>
            <person name="Shelest E."/>
            <person name="Sherlock G."/>
            <person name="Sophianopoulou V."/>
            <person name="Squina F.M."/>
            <person name="Sun H."/>
            <person name="Susca A."/>
            <person name="Todd R.B."/>
            <person name="Tsang A."/>
            <person name="Unkles S.E."/>
            <person name="van de Wiele N."/>
            <person name="van Rossen-Uffink D."/>
            <person name="Oliveira J.V."/>
            <person name="Vesth T.C."/>
            <person name="Visser J."/>
            <person name="Yu J.-H."/>
            <person name="Zhou M."/>
            <person name="Andersen M.R."/>
            <person name="Archer D.B."/>
            <person name="Baker S.E."/>
            <person name="Benoit I."/>
            <person name="Brakhage A.A."/>
            <person name="Braus G.H."/>
            <person name="Fischer R."/>
            <person name="Frisvad J.C."/>
            <person name="Goldman G.H."/>
            <person name="Houbraken J."/>
            <person name="Oakley B."/>
            <person name="Pocsi I."/>
            <person name="Scazzocchio C."/>
            <person name="Seiboth B."/>
            <person name="vanKuyk P.A."/>
            <person name="Wortman J."/>
            <person name="Dyer P.S."/>
            <person name="Grigoriev I.V."/>
        </authorList>
    </citation>
    <scope>NUCLEOTIDE SEQUENCE [LARGE SCALE GENOMIC DNA]</scope>
    <source>
        <strain evidence="4">CBS 583.65</strain>
    </source>
</reference>
<proteinExistence type="predicted"/>
<evidence type="ECO:0000313" key="3">
    <source>
        <dbReference type="EMBL" id="OJI96206.1"/>
    </source>
</evidence>
<accession>A0A1L9P3Y2</accession>
<organism evidence="3 4">
    <name type="scientific">Aspergillus versicolor CBS 583.65</name>
    <dbReference type="NCBI Taxonomy" id="1036611"/>
    <lineage>
        <taxon>Eukaryota</taxon>
        <taxon>Fungi</taxon>
        <taxon>Dikarya</taxon>
        <taxon>Ascomycota</taxon>
        <taxon>Pezizomycotina</taxon>
        <taxon>Eurotiomycetes</taxon>
        <taxon>Eurotiomycetidae</taxon>
        <taxon>Eurotiales</taxon>
        <taxon>Aspergillaceae</taxon>
        <taxon>Aspergillus</taxon>
        <taxon>Aspergillus subgen. Nidulantes</taxon>
    </lineage>
</organism>
<dbReference type="OrthoDB" id="5394411at2759"/>
<dbReference type="AlphaFoldDB" id="A0A1L9P3Y2"/>
<evidence type="ECO:0000259" key="2">
    <source>
        <dbReference type="Pfam" id="PF12766"/>
    </source>
</evidence>
<dbReference type="InterPro" id="IPR024624">
    <property type="entry name" value="Pyridox_Oxase_Alr4036_FMN-bd"/>
</dbReference>
<dbReference type="Proteomes" id="UP000184073">
    <property type="component" value="Unassembled WGS sequence"/>
</dbReference>
<dbReference type="GeneID" id="63729523"/>
<protein>
    <recommendedName>
        <fullName evidence="2">Pyridoxamine 5'-phosphate oxidase Alr4036 family FMN-binding domain-containing protein</fullName>
    </recommendedName>
</protein>
<sequence length="258" mass="29183">MTPSAAPWRGLFLASFEKSRVSTFNLTTIAHAPSNRPVPRSRTVEFRGFWPKSASTLHKAGIEALNTQRIGLNPDVYESDLLSVTTDARMGKVGQLADSDDVVEGVFWFEEVSAQWRVRGRAVTVGASEEDEEERKVREMVNKRMREKKGDGGGSVGDWNWERQVATYFANHSPVMRGSFKNPPPGRPRSEVPSDPQLKLGQKIEDLKDPIARANFRVLLILPQEMEVLDFSDPDDVRRTRWTLSGDDGEWKETELWP</sequence>
<feature type="region of interest" description="Disordered" evidence="1">
    <location>
        <begin position="174"/>
        <end position="197"/>
    </location>
</feature>
<dbReference type="RefSeq" id="XP_040661969.1">
    <property type="nucleotide sequence ID" value="XM_040814012.1"/>
</dbReference>
<feature type="domain" description="Pyridoxamine 5'-phosphate oxidase Alr4036 family FMN-binding" evidence="2">
    <location>
        <begin position="6"/>
        <end position="124"/>
    </location>
</feature>
<keyword evidence="4" id="KW-1185">Reference proteome</keyword>